<dbReference type="PANTHER" id="PTHR21569">
    <property type="entry name" value="RIBOSOMAL PROTEIN S9"/>
    <property type="match status" value="1"/>
</dbReference>
<dbReference type="GO" id="GO:0006412">
    <property type="term" value="P:translation"/>
    <property type="evidence" value="ECO:0007669"/>
    <property type="project" value="InterPro"/>
</dbReference>
<evidence type="ECO:0000256" key="3">
    <source>
        <dbReference type="ARBA" id="ARBA00023274"/>
    </source>
</evidence>
<dbReference type="PANTHER" id="PTHR21569:SF1">
    <property type="entry name" value="SMALL RIBOSOMAL SUBUNIT PROTEIN US9M"/>
    <property type="match status" value="1"/>
</dbReference>
<dbReference type="GO" id="GO:0005763">
    <property type="term" value="C:mitochondrial small ribosomal subunit"/>
    <property type="evidence" value="ECO:0007669"/>
    <property type="project" value="TreeGrafter"/>
</dbReference>
<dbReference type="AlphaFoldDB" id="A0A9W8G163"/>
<dbReference type="InterPro" id="IPR014721">
    <property type="entry name" value="Ribsml_uS5_D2-typ_fold_subgr"/>
</dbReference>
<dbReference type="Gene3D" id="3.30.230.10">
    <property type="match status" value="1"/>
</dbReference>
<comment type="caution">
    <text evidence="5">The sequence shown here is derived from an EMBL/GenBank/DDBJ whole genome shotgun (WGS) entry which is preliminary data.</text>
</comment>
<dbReference type="OrthoDB" id="10254627at2759"/>
<dbReference type="InterPro" id="IPR020568">
    <property type="entry name" value="Ribosomal_Su5_D2-typ_SF"/>
</dbReference>
<organism evidence="5 6">
    <name type="scientific">Coemansia spiralis</name>
    <dbReference type="NCBI Taxonomy" id="417178"/>
    <lineage>
        <taxon>Eukaryota</taxon>
        <taxon>Fungi</taxon>
        <taxon>Fungi incertae sedis</taxon>
        <taxon>Zoopagomycota</taxon>
        <taxon>Kickxellomycotina</taxon>
        <taxon>Kickxellomycetes</taxon>
        <taxon>Kickxellales</taxon>
        <taxon>Kickxellaceae</taxon>
        <taxon>Coemansia</taxon>
    </lineage>
</organism>
<dbReference type="Proteomes" id="UP001151518">
    <property type="component" value="Unassembled WGS sequence"/>
</dbReference>
<keyword evidence="2 4" id="KW-0689">Ribosomal protein</keyword>
<dbReference type="SUPFAM" id="SSF54211">
    <property type="entry name" value="Ribosomal protein S5 domain 2-like"/>
    <property type="match status" value="1"/>
</dbReference>
<sequence>MLARLALVPRGRHLRHMTTTLDTLDIRAMQRPDTSAYFMPKPKYHDMLAAITSITKQQLPHTHTSGNKWMNKKDFERKFDLKVTSAEFIMLKNQLNRADKIEGDERSTVQLYLAQFHRPKRHKAKAGKNKRRVEVGRWHGTGRRKEARAMAWVTSAVPSIPNTLDTVAEEIARACEAVELASNGKEPTVRHLPLGEVRINGMPLAEYFARGTDRESVLFPLQVVHKLGHYNVFVRVNGGGHTGQAEACQLAVARALYLANRKEHQELKKSGLLAADARFVERKKTGKPKARKSYTWVKR</sequence>
<evidence type="ECO:0000313" key="5">
    <source>
        <dbReference type="EMBL" id="KAJ2669371.1"/>
    </source>
</evidence>
<name>A0A9W8G163_9FUNG</name>
<dbReference type="GO" id="GO:0003735">
    <property type="term" value="F:structural constituent of ribosome"/>
    <property type="evidence" value="ECO:0007669"/>
    <property type="project" value="InterPro"/>
</dbReference>
<dbReference type="Pfam" id="PF00380">
    <property type="entry name" value="Ribosomal_S9"/>
    <property type="match status" value="1"/>
</dbReference>
<accession>A0A9W8G163</accession>
<evidence type="ECO:0000313" key="6">
    <source>
        <dbReference type="Proteomes" id="UP001151518"/>
    </source>
</evidence>
<comment type="similarity">
    <text evidence="1 4">Belongs to the universal ribosomal protein uS9 family.</text>
</comment>
<reference evidence="5" key="1">
    <citation type="submission" date="2022-07" db="EMBL/GenBank/DDBJ databases">
        <title>Phylogenomic reconstructions and comparative analyses of Kickxellomycotina fungi.</title>
        <authorList>
            <person name="Reynolds N.K."/>
            <person name="Stajich J.E."/>
            <person name="Barry K."/>
            <person name="Grigoriev I.V."/>
            <person name="Crous P."/>
            <person name="Smith M.E."/>
        </authorList>
    </citation>
    <scope>NUCLEOTIDE SEQUENCE</scope>
    <source>
        <strain evidence="5">NRRL 3115</strain>
    </source>
</reference>
<dbReference type="GO" id="GO:0003723">
    <property type="term" value="F:RNA binding"/>
    <property type="evidence" value="ECO:0007669"/>
    <property type="project" value="TreeGrafter"/>
</dbReference>
<dbReference type="EMBL" id="JANBTW010000153">
    <property type="protein sequence ID" value="KAJ2669371.1"/>
    <property type="molecule type" value="Genomic_DNA"/>
</dbReference>
<keyword evidence="3 4" id="KW-0687">Ribonucleoprotein</keyword>
<dbReference type="InterPro" id="IPR020574">
    <property type="entry name" value="Ribosomal_uS9_CS"/>
</dbReference>
<evidence type="ECO:0000256" key="4">
    <source>
        <dbReference type="RuleBase" id="RU003815"/>
    </source>
</evidence>
<gene>
    <name evidence="5" type="primary">MRPS9</name>
    <name evidence="5" type="ORF">GGI25_006171</name>
</gene>
<dbReference type="InterPro" id="IPR000754">
    <property type="entry name" value="Ribosomal_uS9"/>
</dbReference>
<evidence type="ECO:0000256" key="2">
    <source>
        <dbReference type="ARBA" id="ARBA00022980"/>
    </source>
</evidence>
<protein>
    <submittedName>
        <fullName evidence="5">37S ribosomal protein S9, mitochondrial</fullName>
    </submittedName>
</protein>
<dbReference type="PROSITE" id="PS00360">
    <property type="entry name" value="RIBOSOMAL_S9"/>
    <property type="match status" value="1"/>
</dbReference>
<evidence type="ECO:0000256" key="1">
    <source>
        <dbReference type="ARBA" id="ARBA00005251"/>
    </source>
</evidence>
<proteinExistence type="inferred from homology"/>